<dbReference type="EMBL" id="JANAVB010037419">
    <property type="protein sequence ID" value="KAJ6802056.1"/>
    <property type="molecule type" value="Genomic_DNA"/>
</dbReference>
<evidence type="ECO:0000313" key="5">
    <source>
        <dbReference type="Proteomes" id="UP001140949"/>
    </source>
</evidence>
<protein>
    <submittedName>
        <fullName evidence="4">Pentatricopeptide repeat-containing protein</fullName>
    </submittedName>
</protein>
<keyword evidence="5" id="KW-1185">Reference proteome</keyword>
<dbReference type="Gene3D" id="1.25.40.10">
    <property type="entry name" value="Tetratricopeptide repeat domain"/>
    <property type="match status" value="5"/>
</dbReference>
<dbReference type="GO" id="GO:0009451">
    <property type="term" value="P:RNA modification"/>
    <property type="evidence" value="ECO:0007669"/>
    <property type="project" value="InterPro"/>
</dbReference>
<dbReference type="Pfam" id="PF20431">
    <property type="entry name" value="E_motif"/>
    <property type="match status" value="1"/>
</dbReference>
<dbReference type="PANTHER" id="PTHR47926:SF385">
    <property type="entry name" value="DYW DOMAIN-CONTAINING PROTEIN"/>
    <property type="match status" value="1"/>
</dbReference>
<feature type="domain" description="DYW" evidence="3">
    <location>
        <begin position="604"/>
        <end position="696"/>
    </location>
</feature>
<organism evidence="4 5">
    <name type="scientific">Iris pallida</name>
    <name type="common">Sweet iris</name>
    <dbReference type="NCBI Taxonomy" id="29817"/>
    <lineage>
        <taxon>Eukaryota</taxon>
        <taxon>Viridiplantae</taxon>
        <taxon>Streptophyta</taxon>
        <taxon>Embryophyta</taxon>
        <taxon>Tracheophyta</taxon>
        <taxon>Spermatophyta</taxon>
        <taxon>Magnoliopsida</taxon>
        <taxon>Liliopsida</taxon>
        <taxon>Asparagales</taxon>
        <taxon>Iridaceae</taxon>
        <taxon>Iridoideae</taxon>
        <taxon>Irideae</taxon>
        <taxon>Iris</taxon>
    </lineage>
</organism>
<feature type="repeat" description="PPR" evidence="2">
    <location>
        <begin position="389"/>
        <end position="423"/>
    </location>
</feature>
<reference evidence="4" key="2">
    <citation type="submission" date="2023-04" db="EMBL/GenBank/DDBJ databases">
        <authorList>
            <person name="Bruccoleri R.E."/>
            <person name="Oakeley E.J."/>
            <person name="Faust A.-M."/>
            <person name="Dessus-Babus S."/>
            <person name="Altorfer M."/>
            <person name="Burckhardt D."/>
            <person name="Oertli M."/>
            <person name="Naumann U."/>
            <person name="Petersen F."/>
            <person name="Wong J."/>
        </authorList>
    </citation>
    <scope>NUCLEOTIDE SEQUENCE</scope>
    <source>
        <strain evidence="4">GSM-AAB239-AS_SAM_17_03QT</strain>
        <tissue evidence="4">Leaf</tissue>
    </source>
</reference>
<dbReference type="InterPro" id="IPR002885">
    <property type="entry name" value="PPR_rpt"/>
</dbReference>
<accession>A0AAX6EDB0</accession>
<keyword evidence="1" id="KW-0677">Repeat</keyword>
<dbReference type="Pfam" id="PF13041">
    <property type="entry name" value="PPR_2"/>
    <property type="match status" value="1"/>
</dbReference>
<gene>
    <name evidence="4" type="ORF">M6B38_195025</name>
</gene>
<dbReference type="PANTHER" id="PTHR47926">
    <property type="entry name" value="PENTATRICOPEPTIDE REPEAT-CONTAINING PROTEIN"/>
    <property type="match status" value="1"/>
</dbReference>
<sequence>MLKPIRSSVLINSIMSHAFSKIDTNLLKTITDTKNLKLGKGFHCQMIISSQFDLILTNYLINLYAKCGDLNFARKVFNEMPERNVVSVSSLMAGYFHNGLPSEVFSVFRLMGFGRLLVRPNEYIFTTVLASCADIHALIEGRQCHAYVLKYGLLFHTYVRNALLHMYSRCSQVEDALVVFKTVLDFDIFSANSIINVFLEHECITEAKNVVRSMVAKIGLWDHITYVSVLSLAAASRDLILGCQAHGQTTKRCLEVNDFVRNATVDMYGKCGDVLSSQHAFLGARVRNVVLWTTVMAACTQNGFLEDALKLFLEMVTDGIQPNELTYAVILYSCAGLSVLRNGEAIYALVEKSGHKAHLPVGNALINMYSRCGTIEDAHRVFTTMLQKDIISWNSIISGYSHHGLGREVLEAFRTMLMGGVAPSYATFVGVLSACGHLGLVKEGFYYLNHLMRDFGIVPGIEHHTCLVGILSRAGLLDEAEKYMRYTHVEWDIVAWRTLLSGCRVHRNFRLGKKVAHHILQLDPHDVGTYILLSNIYARESQWDGVLDVRKLMRGRCVKKEPGVSWLQVRNEIHVFTSEDKQHPLINQICEKLEDLITRIKLIGYLPDSSSVLHDVEDEQKQEYLIYHSEKLAISFGLISLPSGAPIHVMKNLRVCADCHTAIKLISNVTGRKIIVRDANRFHCFNHGACSCNDYW</sequence>
<dbReference type="InterPro" id="IPR032867">
    <property type="entry name" value="DYW_dom"/>
</dbReference>
<evidence type="ECO:0000259" key="3">
    <source>
        <dbReference type="Pfam" id="PF14432"/>
    </source>
</evidence>
<dbReference type="AlphaFoldDB" id="A0AAX6EDB0"/>
<dbReference type="GO" id="GO:0003723">
    <property type="term" value="F:RNA binding"/>
    <property type="evidence" value="ECO:0007669"/>
    <property type="project" value="InterPro"/>
</dbReference>
<dbReference type="FunFam" id="1.25.40.10:FF:000227">
    <property type="entry name" value="Pentatricopeptide repeat-containing protein At3g13880"/>
    <property type="match status" value="1"/>
</dbReference>
<dbReference type="NCBIfam" id="TIGR00756">
    <property type="entry name" value="PPR"/>
    <property type="match status" value="3"/>
</dbReference>
<dbReference type="InterPro" id="IPR046848">
    <property type="entry name" value="E_motif"/>
</dbReference>
<dbReference type="InterPro" id="IPR046960">
    <property type="entry name" value="PPR_At4g14850-like_plant"/>
</dbReference>
<dbReference type="FunFam" id="1.25.40.10:FF:000031">
    <property type="entry name" value="Pentatricopeptide repeat-containing protein mitochondrial"/>
    <property type="match status" value="1"/>
</dbReference>
<feature type="repeat" description="PPR" evidence="2">
    <location>
        <begin position="53"/>
        <end position="87"/>
    </location>
</feature>
<dbReference type="InterPro" id="IPR046849">
    <property type="entry name" value="E2_motif"/>
</dbReference>
<dbReference type="GO" id="GO:0008270">
    <property type="term" value="F:zinc ion binding"/>
    <property type="evidence" value="ECO:0007669"/>
    <property type="project" value="InterPro"/>
</dbReference>
<reference evidence="4" key="1">
    <citation type="journal article" date="2023" name="GigaByte">
        <title>Genome assembly of the bearded iris, Iris pallida Lam.</title>
        <authorList>
            <person name="Bruccoleri R.E."/>
            <person name="Oakeley E.J."/>
            <person name="Faust A.M.E."/>
            <person name="Altorfer M."/>
            <person name="Dessus-Babus S."/>
            <person name="Burckhardt D."/>
            <person name="Oertli M."/>
            <person name="Naumann U."/>
            <person name="Petersen F."/>
            <person name="Wong J."/>
        </authorList>
    </citation>
    <scope>NUCLEOTIDE SEQUENCE</scope>
    <source>
        <strain evidence="4">GSM-AAB239-AS_SAM_17_03QT</strain>
    </source>
</reference>
<evidence type="ECO:0000256" key="1">
    <source>
        <dbReference type="ARBA" id="ARBA00022737"/>
    </source>
</evidence>
<evidence type="ECO:0000313" key="4">
    <source>
        <dbReference type="EMBL" id="KAJ6802056.1"/>
    </source>
</evidence>
<dbReference type="Proteomes" id="UP001140949">
    <property type="component" value="Unassembled WGS sequence"/>
</dbReference>
<dbReference type="Pfam" id="PF01535">
    <property type="entry name" value="PPR"/>
    <property type="match status" value="5"/>
</dbReference>
<proteinExistence type="predicted"/>
<feature type="repeat" description="PPR" evidence="2">
    <location>
        <begin position="288"/>
        <end position="322"/>
    </location>
</feature>
<comment type="caution">
    <text evidence="4">The sequence shown here is derived from an EMBL/GenBank/DDBJ whole genome shotgun (WGS) entry which is preliminary data.</text>
</comment>
<dbReference type="InterPro" id="IPR011990">
    <property type="entry name" value="TPR-like_helical_dom_sf"/>
</dbReference>
<evidence type="ECO:0000256" key="2">
    <source>
        <dbReference type="PROSITE-ProRule" id="PRU00708"/>
    </source>
</evidence>
<name>A0AAX6EDB0_IRIPA</name>
<dbReference type="FunFam" id="1.25.40.10:FF:001060">
    <property type="entry name" value="Os05g0572900 protein"/>
    <property type="match status" value="1"/>
</dbReference>
<dbReference type="Pfam" id="PF14432">
    <property type="entry name" value="DYW_deaminase"/>
    <property type="match status" value="1"/>
</dbReference>
<dbReference type="PROSITE" id="PS51375">
    <property type="entry name" value="PPR"/>
    <property type="match status" value="3"/>
</dbReference>
<dbReference type="Pfam" id="PF20430">
    <property type="entry name" value="Eplus_motif"/>
    <property type="match status" value="1"/>
</dbReference>